<name>A0A1F5KNW0_9BACT</name>
<dbReference type="STRING" id="1797785.A3B45_00315"/>
<proteinExistence type="predicted"/>
<gene>
    <name evidence="2" type="ORF">A3B45_00315</name>
</gene>
<sequence>MESRRYSIIYTYEESHWWYKGRRFFLENILNSLNLPKNSKILDIGCGGGFNLNILRKFGEISGVDIEPKSIEYCKLRGFKNVRLIKKNSDKLPFRNNQYNLITCLDVLEHIDDDEKYLKEVNRILLRDGYLIIFVPSFQILWGELDDRSKHFRRYRKGQLISMLKKSGFQVKFSRYFNFIFFLPILLVRLGQKLPFGERNRWGIDPIIESSFINKVLTAIFFLDISLARWISPPFGISVCLVAKKI</sequence>
<dbReference type="Pfam" id="PF08241">
    <property type="entry name" value="Methyltransf_11"/>
    <property type="match status" value="1"/>
</dbReference>
<dbReference type="Gene3D" id="3.40.50.150">
    <property type="entry name" value="Vaccinia Virus protein VP39"/>
    <property type="match status" value="1"/>
</dbReference>
<dbReference type="InterPro" id="IPR013216">
    <property type="entry name" value="Methyltransf_11"/>
</dbReference>
<dbReference type="PANTHER" id="PTHR43861">
    <property type="entry name" value="TRANS-ACONITATE 2-METHYLTRANSFERASE-RELATED"/>
    <property type="match status" value="1"/>
</dbReference>
<dbReference type="SUPFAM" id="SSF53335">
    <property type="entry name" value="S-adenosyl-L-methionine-dependent methyltransferases"/>
    <property type="match status" value="1"/>
</dbReference>
<accession>A0A1F5KNW0</accession>
<dbReference type="CDD" id="cd02440">
    <property type="entry name" value="AdoMet_MTases"/>
    <property type="match status" value="1"/>
</dbReference>
<dbReference type="AlphaFoldDB" id="A0A1F5KNW0"/>
<organism evidence="2 3">
    <name type="scientific">Candidatus Daviesbacteria bacterium RIFCSPLOWO2_01_FULL_39_12</name>
    <dbReference type="NCBI Taxonomy" id="1797785"/>
    <lineage>
        <taxon>Bacteria</taxon>
        <taxon>Candidatus Daviesiibacteriota</taxon>
    </lineage>
</organism>
<dbReference type="EMBL" id="MFDM01000023">
    <property type="protein sequence ID" value="OGE42637.1"/>
    <property type="molecule type" value="Genomic_DNA"/>
</dbReference>
<evidence type="ECO:0000259" key="1">
    <source>
        <dbReference type="Pfam" id="PF08241"/>
    </source>
</evidence>
<feature type="domain" description="Methyltransferase type 11" evidence="1">
    <location>
        <begin position="42"/>
        <end position="133"/>
    </location>
</feature>
<comment type="caution">
    <text evidence="2">The sequence shown here is derived from an EMBL/GenBank/DDBJ whole genome shotgun (WGS) entry which is preliminary data.</text>
</comment>
<reference evidence="2 3" key="1">
    <citation type="journal article" date="2016" name="Nat. Commun.">
        <title>Thousands of microbial genomes shed light on interconnected biogeochemical processes in an aquifer system.</title>
        <authorList>
            <person name="Anantharaman K."/>
            <person name="Brown C.T."/>
            <person name="Hug L.A."/>
            <person name="Sharon I."/>
            <person name="Castelle C.J."/>
            <person name="Probst A.J."/>
            <person name="Thomas B.C."/>
            <person name="Singh A."/>
            <person name="Wilkins M.J."/>
            <person name="Karaoz U."/>
            <person name="Brodie E.L."/>
            <person name="Williams K.H."/>
            <person name="Hubbard S.S."/>
            <person name="Banfield J.F."/>
        </authorList>
    </citation>
    <scope>NUCLEOTIDE SEQUENCE [LARGE SCALE GENOMIC DNA]</scope>
</reference>
<evidence type="ECO:0000313" key="3">
    <source>
        <dbReference type="Proteomes" id="UP000178565"/>
    </source>
</evidence>
<protein>
    <recommendedName>
        <fullName evidence="1">Methyltransferase type 11 domain-containing protein</fullName>
    </recommendedName>
</protein>
<dbReference type="GO" id="GO:0008757">
    <property type="term" value="F:S-adenosylmethionine-dependent methyltransferase activity"/>
    <property type="evidence" value="ECO:0007669"/>
    <property type="project" value="InterPro"/>
</dbReference>
<evidence type="ECO:0000313" key="2">
    <source>
        <dbReference type="EMBL" id="OGE42637.1"/>
    </source>
</evidence>
<dbReference type="PANTHER" id="PTHR43861:SF6">
    <property type="entry name" value="METHYLTRANSFERASE TYPE 11"/>
    <property type="match status" value="1"/>
</dbReference>
<dbReference type="Proteomes" id="UP000178565">
    <property type="component" value="Unassembled WGS sequence"/>
</dbReference>
<dbReference type="InterPro" id="IPR029063">
    <property type="entry name" value="SAM-dependent_MTases_sf"/>
</dbReference>